<comment type="caution">
    <text evidence="3">The sequence shown here is derived from an EMBL/GenBank/DDBJ whole genome shotgun (WGS) entry which is preliminary data.</text>
</comment>
<organism evidence="3 4">
    <name type="scientific">Fusarium culmorum</name>
    <dbReference type="NCBI Taxonomy" id="5516"/>
    <lineage>
        <taxon>Eukaryota</taxon>
        <taxon>Fungi</taxon>
        <taxon>Dikarya</taxon>
        <taxon>Ascomycota</taxon>
        <taxon>Pezizomycotina</taxon>
        <taxon>Sordariomycetes</taxon>
        <taxon>Hypocreomycetidae</taxon>
        <taxon>Hypocreales</taxon>
        <taxon>Nectriaceae</taxon>
        <taxon>Fusarium</taxon>
    </lineage>
</organism>
<evidence type="ECO:0000313" key="4">
    <source>
        <dbReference type="Proteomes" id="UP000241587"/>
    </source>
</evidence>
<dbReference type="OMA" id="CRNAVET"/>
<evidence type="ECO:0000259" key="2">
    <source>
        <dbReference type="Pfam" id="PF07859"/>
    </source>
</evidence>
<dbReference type="OrthoDB" id="408631at2759"/>
<dbReference type="SUPFAM" id="SSF53474">
    <property type="entry name" value="alpha/beta-Hydrolases"/>
    <property type="match status" value="1"/>
</dbReference>
<feature type="domain" description="Alpha/beta hydrolase fold-3" evidence="2">
    <location>
        <begin position="82"/>
        <end position="289"/>
    </location>
</feature>
<dbReference type="InterPro" id="IPR029058">
    <property type="entry name" value="AB_hydrolase_fold"/>
</dbReference>
<evidence type="ECO:0000256" key="1">
    <source>
        <dbReference type="ARBA" id="ARBA00022801"/>
    </source>
</evidence>
<dbReference type="InterPro" id="IPR050300">
    <property type="entry name" value="GDXG_lipolytic_enzyme"/>
</dbReference>
<reference evidence="3 4" key="1">
    <citation type="submission" date="2018-02" db="EMBL/GenBank/DDBJ databases">
        <title>Fusarium culmorum secondary metabolites in fungal-bacterial-plant interactions.</title>
        <authorList>
            <person name="Schmidt R."/>
        </authorList>
    </citation>
    <scope>NUCLEOTIDE SEQUENCE [LARGE SCALE GENOMIC DNA]</scope>
    <source>
        <strain evidence="3 4">PV</strain>
    </source>
</reference>
<dbReference type="Proteomes" id="UP000241587">
    <property type="component" value="Unassembled WGS sequence"/>
</dbReference>
<keyword evidence="4" id="KW-1185">Reference proteome</keyword>
<dbReference type="GO" id="GO:0016787">
    <property type="term" value="F:hydrolase activity"/>
    <property type="evidence" value="ECO:0007669"/>
    <property type="project" value="UniProtKB-KW"/>
</dbReference>
<proteinExistence type="predicted"/>
<keyword evidence="1 3" id="KW-0378">Hydrolase</keyword>
<dbReference type="PANTHER" id="PTHR48081">
    <property type="entry name" value="AB HYDROLASE SUPERFAMILY PROTEIN C4A8.06C"/>
    <property type="match status" value="1"/>
</dbReference>
<sequence>HNSVTMAAYLDPINRKFADAAASGPPLYTKTYEEAREVLESIQSYKLASDIKSEEVQVPVKGENVTAVIFRPANAQGTLNMIFYTHGGGWILEGEKAPKYDLARQTGTAVIFPYYTPAPEAQYPVQFEQVYGVLEYFVTNGDKYDIKTKQFGLAGDSVGGHMAIAMTQLAKSRRLASKIGQIVLFYPVTDTDSKSETYTTFKDGPYLSEKTMDWMIPAFLPNEEDRKLPLTSPLQFAPDEVLSKFPPTTIFVSGADPLIGEGEAFGHRLQQLGVDASVIKADGQVHDFVMLAPIRESPTARAVVELAALKLLKAFSDS</sequence>
<dbReference type="PANTHER" id="PTHR48081:SF8">
    <property type="entry name" value="ALPHA_BETA HYDROLASE FOLD-3 DOMAIN-CONTAINING PROTEIN-RELATED"/>
    <property type="match status" value="1"/>
</dbReference>
<feature type="non-terminal residue" evidence="3">
    <location>
        <position position="1"/>
    </location>
</feature>
<dbReference type="Pfam" id="PF07859">
    <property type="entry name" value="Abhydrolase_3"/>
    <property type="match status" value="1"/>
</dbReference>
<gene>
    <name evidence="3" type="ORF">FCULG_00005401</name>
</gene>
<dbReference type="InterPro" id="IPR013094">
    <property type="entry name" value="AB_hydrolase_3"/>
</dbReference>
<accession>A0A2T4GXH1</accession>
<name>A0A2T4GXH1_FUSCU</name>
<dbReference type="Gene3D" id="3.40.50.1820">
    <property type="entry name" value="alpha/beta hydrolase"/>
    <property type="match status" value="1"/>
</dbReference>
<dbReference type="EMBL" id="PVEM01000006">
    <property type="protein sequence ID" value="PTD08253.1"/>
    <property type="molecule type" value="Genomic_DNA"/>
</dbReference>
<protein>
    <submittedName>
        <fullName evidence="3">Putative alpha/beta hydrolase R526</fullName>
    </submittedName>
</protein>
<evidence type="ECO:0000313" key="3">
    <source>
        <dbReference type="EMBL" id="PTD08253.1"/>
    </source>
</evidence>
<dbReference type="AlphaFoldDB" id="A0A2T4GXH1"/>